<gene>
    <name evidence="2" type="ORF">KC19_VG017100</name>
</gene>
<keyword evidence="1" id="KW-0663">Pyridoxal phosphate</keyword>
<feature type="non-terminal residue" evidence="2">
    <location>
        <position position="187"/>
    </location>
</feature>
<dbReference type="InterPro" id="IPR015421">
    <property type="entry name" value="PyrdxlP-dep_Trfase_major"/>
</dbReference>
<evidence type="ECO:0000313" key="2">
    <source>
        <dbReference type="EMBL" id="KAG0571506.1"/>
    </source>
</evidence>
<accession>A0A8T0HL13</accession>
<dbReference type="SUPFAM" id="SSF53383">
    <property type="entry name" value="PLP-dependent transferases"/>
    <property type="match status" value="1"/>
</dbReference>
<dbReference type="Gene3D" id="3.40.640.10">
    <property type="entry name" value="Type I PLP-dependent aspartate aminotransferase-like (Major domain)"/>
    <property type="match status" value="1"/>
</dbReference>
<organism evidence="2 3">
    <name type="scientific">Ceratodon purpureus</name>
    <name type="common">Fire moss</name>
    <name type="synonym">Dicranum purpureum</name>
    <dbReference type="NCBI Taxonomy" id="3225"/>
    <lineage>
        <taxon>Eukaryota</taxon>
        <taxon>Viridiplantae</taxon>
        <taxon>Streptophyta</taxon>
        <taxon>Embryophyta</taxon>
        <taxon>Bryophyta</taxon>
        <taxon>Bryophytina</taxon>
        <taxon>Bryopsida</taxon>
        <taxon>Dicranidae</taxon>
        <taxon>Pseudoditrichales</taxon>
        <taxon>Ditrichaceae</taxon>
        <taxon>Ceratodon</taxon>
    </lineage>
</organism>
<evidence type="ECO:0000256" key="1">
    <source>
        <dbReference type="ARBA" id="ARBA00022898"/>
    </source>
</evidence>
<dbReference type="EMBL" id="CM026426">
    <property type="protein sequence ID" value="KAG0571506.1"/>
    <property type="molecule type" value="Genomic_DNA"/>
</dbReference>
<protein>
    <submittedName>
        <fullName evidence="2">Uncharacterized protein</fullName>
    </submittedName>
</protein>
<dbReference type="InterPro" id="IPR015424">
    <property type="entry name" value="PyrdxlP-dep_Trfase"/>
</dbReference>
<name>A0A8T0HL13_CERPU</name>
<proteinExistence type="predicted"/>
<dbReference type="Proteomes" id="UP000822688">
    <property type="component" value="Chromosome V"/>
</dbReference>
<dbReference type="PANTHER" id="PTHR43092">
    <property type="entry name" value="L-CYSTEINE DESULFHYDRASE"/>
    <property type="match status" value="1"/>
</dbReference>
<dbReference type="PANTHER" id="PTHR43092:SF2">
    <property type="entry name" value="HERCYNYLCYSTEINE SULFOXIDE LYASE"/>
    <property type="match status" value="1"/>
</dbReference>
<comment type="caution">
    <text evidence="2">The sequence shown here is derived from an EMBL/GenBank/DDBJ whole genome shotgun (WGS) entry which is preliminary data.</text>
</comment>
<reference evidence="2" key="1">
    <citation type="submission" date="2020-06" db="EMBL/GenBank/DDBJ databases">
        <title>WGS assembly of Ceratodon purpureus strain R40.</title>
        <authorList>
            <person name="Carey S.B."/>
            <person name="Jenkins J."/>
            <person name="Shu S."/>
            <person name="Lovell J.T."/>
            <person name="Sreedasyam A."/>
            <person name="Maumus F."/>
            <person name="Tiley G.P."/>
            <person name="Fernandez-Pozo N."/>
            <person name="Barry K."/>
            <person name="Chen C."/>
            <person name="Wang M."/>
            <person name="Lipzen A."/>
            <person name="Daum C."/>
            <person name="Saski C.A."/>
            <person name="Payton A.C."/>
            <person name="Mcbreen J.C."/>
            <person name="Conrad R.E."/>
            <person name="Kollar L.M."/>
            <person name="Olsson S."/>
            <person name="Huttunen S."/>
            <person name="Landis J.B."/>
            <person name="Wickett N.J."/>
            <person name="Johnson M.G."/>
            <person name="Rensing S.A."/>
            <person name="Grimwood J."/>
            <person name="Schmutz J."/>
            <person name="Mcdaniel S.F."/>
        </authorList>
    </citation>
    <scope>NUCLEOTIDE SEQUENCE</scope>
    <source>
        <strain evidence="2">R40</strain>
    </source>
</reference>
<keyword evidence="3" id="KW-1185">Reference proteome</keyword>
<dbReference type="AlphaFoldDB" id="A0A8T0HL13"/>
<evidence type="ECO:0000313" key="3">
    <source>
        <dbReference type="Proteomes" id="UP000822688"/>
    </source>
</evidence>
<sequence>MVAMDVMWAFAEGRYCKENSILTLNFTNGAVKKAFQGCASRAGGRVFQVTIPFPLSSGEQILQTFEEVLKEEKEEHPSSTIRVAVFDHIISMPTMIAPIRKLVKLCLNYGVENILLMERMALVTWNSTWKISMLIITRVTCSSGCLYRRRLLLCGFITQSSYTFTVMELSPSVAGSVPASYWVLLQF</sequence>